<name>A0A2V1AH10_9ASCO</name>
<dbReference type="VEuPathDB" id="FungiDB:CXQ87_004540"/>
<feature type="coiled-coil region" evidence="1">
    <location>
        <begin position="450"/>
        <end position="477"/>
    </location>
</feature>
<organism evidence="3 4">
    <name type="scientific">Candidozyma duobushaemuli</name>
    <dbReference type="NCBI Taxonomy" id="1231522"/>
    <lineage>
        <taxon>Eukaryota</taxon>
        <taxon>Fungi</taxon>
        <taxon>Dikarya</taxon>
        <taxon>Ascomycota</taxon>
        <taxon>Saccharomycotina</taxon>
        <taxon>Pichiomycetes</taxon>
        <taxon>Metschnikowiaceae</taxon>
        <taxon>Candidozyma</taxon>
    </lineage>
</organism>
<feature type="region of interest" description="Disordered" evidence="2">
    <location>
        <begin position="85"/>
        <end position="104"/>
    </location>
</feature>
<sequence>MSWLRQVRALPSNPASNDILKVEYLDVNLNNSRKLMANVANLGVEAKQLTQHEEDTVEAMLQLKNLRNELSWTDIRLTSLMRFLGRRRKPQPQPQPQLRKEAPREKLSTIYQLRNFGTNYKRQLDAVVEAVDKNVFLSRTVGLLLQGEHLQVTELAVKSLDMAEHPDRKIQIEFARLRNGFPMSHQLYGFGSEMKIGSIHDNVTADGGSLELKAEFKPPSWIRQEAYSRIVLPGMHVASFLPLSLQLVDEWSSNNKLQEPLHLTKIRVELQEFRCVPHRNFESTDIQRKVLVEQEVFMAIDLLNKKTMIPHTMYDCVIPEVGPTFFTDGFLRTYGLEVTLTISNGSALNFNTSVFIELNLAQEKFERINNKGVVKSLESYLGEGGEHPTHHFHLMKDLRDVESTANGLLALSRLNADESTGNPGMELSEFVKCALIVAQSFEEASLHHHVEDTEIQLEQIEIKLIEAKIENGKITREKTILLDNKDLPSIRWSDFKDTVAGSPKARAITLPQTLFKGNLPANLKPHVFCHQSMFYRGHLMDGRLLVRFSGQVYTFEWSYHLEVAENRM</sequence>
<gene>
    <name evidence="3" type="ORF">CXQ87_004540</name>
</gene>
<keyword evidence="4" id="KW-1185">Reference proteome</keyword>
<protein>
    <submittedName>
        <fullName evidence="3">Uncharacterized protein</fullName>
    </submittedName>
</protein>
<evidence type="ECO:0000313" key="3">
    <source>
        <dbReference type="EMBL" id="PVH16982.1"/>
    </source>
</evidence>
<dbReference type="AlphaFoldDB" id="A0A2V1AH10"/>
<evidence type="ECO:0000256" key="2">
    <source>
        <dbReference type="SAM" id="MobiDB-lite"/>
    </source>
</evidence>
<reference evidence="3 4" key="1">
    <citation type="submission" date="2017-12" db="EMBL/GenBank/DDBJ databases">
        <title>Genome Sequence of the Amphotericin B-resistant Candida duobushaemulonii strain, B09383.</title>
        <authorList>
            <person name="Chow N.A."/>
            <person name="Gade L."/>
            <person name="Batra D."/>
            <person name="Rowe L.A."/>
            <person name="Loparev V.N."/>
            <person name="Litvintseva A.P."/>
        </authorList>
    </citation>
    <scope>NUCLEOTIDE SEQUENCE [LARGE SCALE GENOMIC DNA]</scope>
    <source>
        <strain evidence="3 4">B09383</strain>
    </source>
</reference>
<proteinExistence type="predicted"/>
<dbReference type="RefSeq" id="XP_025337922.1">
    <property type="nucleotide sequence ID" value="XM_025482979.1"/>
</dbReference>
<dbReference type="GeneID" id="37004539"/>
<keyword evidence="1" id="KW-0175">Coiled coil</keyword>
<evidence type="ECO:0000313" key="4">
    <source>
        <dbReference type="Proteomes" id="UP000244406"/>
    </source>
</evidence>
<evidence type="ECO:0000256" key="1">
    <source>
        <dbReference type="SAM" id="Coils"/>
    </source>
</evidence>
<dbReference type="Proteomes" id="UP000244406">
    <property type="component" value="Unassembled WGS sequence"/>
</dbReference>
<dbReference type="EMBL" id="PKFP01000006">
    <property type="protein sequence ID" value="PVH16982.1"/>
    <property type="molecule type" value="Genomic_DNA"/>
</dbReference>
<comment type="caution">
    <text evidence="3">The sequence shown here is derived from an EMBL/GenBank/DDBJ whole genome shotgun (WGS) entry which is preliminary data.</text>
</comment>
<accession>A0A2V1AH10</accession>